<accession>A0A9P3H968</accession>
<feature type="signal peptide" evidence="1">
    <location>
        <begin position="1"/>
        <end position="18"/>
    </location>
</feature>
<proteinExistence type="predicted"/>
<dbReference type="OrthoDB" id="2441166at2759"/>
<dbReference type="EMBL" id="BQFW01000006">
    <property type="protein sequence ID" value="GJJ72047.1"/>
    <property type="molecule type" value="Genomic_DNA"/>
</dbReference>
<sequence length="269" mass="28964">MLIIKSLLILCSAVAVFAWNSGSSVASGAVFDGEDTTDGSASPVDIFQDPANHASAAASILVFSANSVNFHPSQQSPKSLGSSLGKFVDKVVKFPGFIPTYTDRAFISLDGSLAQFEEVIRESYPGSSDERLVARSLRDLIPGRSTEDDGDDWTLSLVVIDKPEGGDNVEVQLISVVLSIDIDKSGSVSIPKQRAKLNTYILTVNGSLLRKNSIQLSEKVPIVSVPGALGFFASRREELEEAATSCHQESVLFMDQGQRALLNWYNGNY</sequence>
<keyword evidence="3" id="KW-1185">Reference proteome</keyword>
<dbReference type="Proteomes" id="UP000827284">
    <property type="component" value="Unassembled WGS sequence"/>
</dbReference>
<comment type="caution">
    <text evidence="2">The sequence shown here is derived from an EMBL/GenBank/DDBJ whole genome shotgun (WGS) entry which is preliminary data.</text>
</comment>
<evidence type="ECO:0000313" key="3">
    <source>
        <dbReference type="Proteomes" id="UP000827284"/>
    </source>
</evidence>
<reference evidence="2" key="1">
    <citation type="submission" date="2021-11" db="EMBL/GenBank/DDBJ databases">
        <authorList>
            <person name="Herlambang A."/>
            <person name="Guo Y."/>
            <person name="Takashima Y."/>
            <person name="Nishizawa T."/>
        </authorList>
    </citation>
    <scope>NUCLEOTIDE SEQUENCE</scope>
    <source>
        <strain evidence="2">E1425</strain>
    </source>
</reference>
<keyword evidence="1" id="KW-0732">Signal</keyword>
<organism evidence="2 3">
    <name type="scientific">Entomortierella parvispora</name>
    <dbReference type="NCBI Taxonomy" id="205924"/>
    <lineage>
        <taxon>Eukaryota</taxon>
        <taxon>Fungi</taxon>
        <taxon>Fungi incertae sedis</taxon>
        <taxon>Mucoromycota</taxon>
        <taxon>Mortierellomycotina</taxon>
        <taxon>Mortierellomycetes</taxon>
        <taxon>Mortierellales</taxon>
        <taxon>Mortierellaceae</taxon>
        <taxon>Entomortierella</taxon>
    </lineage>
</organism>
<evidence type="ECO:0000313" key="2">
    <source>
        <dbReference type="EMBL" id="GJJ72047.1"/>
    </source>
</evidence>
<protein>
    <submittedName>
        <fullName evidence="2">Uncharacterized protein</fullName>
    </submittedName>
</protein>
<gene>
    <name evidence="2" type="ORF">EMPS_04404</name>
</gene>
<reference evidence="2" key="2">
    <citation type="journal article" date="2022" name="Microbiol. Resour. Announc.">
        <title>Whole-Genome Sequence of Entomortierella parvispora E1425, a Mucoromycotan Fungus Associated with Burkholderiaceae-Related Endosymbiotic Bacteria.</title>
        <authorList>
            <person name="Herlambang A."/>
            <person name="Guo Y."/>
            <person name="Takashima Y."/>
            <person name="Narisawa K."/>
            <person name="Ohta H."/>
            <person name="Nishizawa T."/>
        </authorList>
    </citation>
    <scope>NUCLEOTIDE SEQUENCE</scope>
    <source>
        <strain evidence="2">E1425</strain>
    </source>
</reference>
<dbReference type="AlphaFoldDB" id="A0A9P3H968"/>
<feature type="chain" id="PRO_5040273859" evidence="1">
    <location>
        <begin position="19"/>
        <end position="269"/>
    </location>
</feature>
<evidence type="ECO:0000256" key="1">
    <source>
        <dbReference type="SAM" id="SignalP"/>
    </source>
</evidence>
<name>A0A9P3H968_9FUNG</name>